<accession>A0AAD6GYW8</accession>
<evidence type="ECO:0000313" key="3">
    <source>
        <dbReference type="Proteomes" id="UP001213799"/>
    </source>
</evidence>
<feature type="region of interest" description="Disordered" evidence="1">
    <location>
        <begin position="137"/>
        <end position="207"/>
    </location>
</feature>
<proteinExistence type="predicted"/>
<name>A0AAD6GYW8_9EURO</name>
<keyword evidence="3" id="KW-1185">Reference proteome</keyword>
<dbReference type="RefSeq" id="XP_056750250.1">
    <property type="nucleotide sequence ID" value="XM_056901582.1"/>
</dbReference>
<organism evidence="2 3">
    <name type="scientific">Penicillium hordei</name>
    <dbReference type="NCBI Taxonomy" id="40994"/>
    <lineage>
        <taxon>Eukaryota</taxon>
        <taxon>Fungi</taxon>
        <taxon>Dikarya</taxon>
        <taxon>Ascomycota</taxon>
        <taxon>Pezizomycotina</taxon>
        <taxon>Eurotiomycetes</taxon>
        <taxon>Eurotiomycetidae</taxon>
        <taxon>Eurotiales</taxon>
        <taxon>Aspergillaceae</taxon>
        <taxon>Penicillium</taxon>
    </lineage>
</organism>
<dbReference type="AlphaFoldDB" id="A0AAD6GYW8"/>
<gene>
    <name evidence="2" type="ORF">N7537_010528</name>
</gene>
<reference evidence="2" key="2">
    <citation type="submission" date="2023-01" db="EMBL/GenBank/DDBJ databases">
        <authorList>
            <person name="Petersen C."/>
        </authorList>
    </citation>
    <scope>NUCLEOTIDE SEQUENCE</scope>
    <source>
        <strain evidence="2">IBT 12815</strain>
    </source>
</reference>
<dbReference type="EMBL" id="JAQJAE010000005">
    <property type="protein sequence ID" value="KAJ5593624.1"/>
    <property type="molecule type" value="Genomic_DNA"/>
</dbReference>
<evidence type="ECO:0000313" key="2">
    <source>
        <dbReference type="EMBL" id="KAJ5593624.1"/>
    </source>
</evidence>
<dbReference type="Proteomes" id="UP001213799">
    <property type="component" value="Unassembled WGS sequence"/>
</dbReference>
<sequence length="286" mass="31667">MPERKRGTDSLTIADEAFSKLSSTIQTVQLRVSDELPIEQAIKPHEAKRIKYAFDLLHGPRQPVLSRADERRDKYWHFLMQMKDDGLVVAGALGLGQTAIGDMKEAPRLRVPVKLKQRKKDLGSSFLGSLASVYSRTEVARTSVSPSEEQMRMHHDPLSSSEIPPLSVTPLQSTGTDLPLSGSSPASEPQQQNETLSPGGEKPPEVAQSGLNFLQRDGHNLTTTGSLHGRVFALTHEDVRAVAISNQISGQVWMTDPYDNASFSFISMPITDEISLYFSTRRRQIM</sequence>
<feature type="compositionally biased region" description="Polar residues" evidence="1">
    <location>
        <begin position="137"/>
        <end position="148"/>
    </location>
</feature>
<protein>
    <submittedName>
        <fullName evidence="2">Uncharacterized protein</fullName>
    </submittedName>
</protein>
<evidence type="ECO:0000256" key="1">
    <source>
        <dbReference type="SAM" id="MobiDB-lite"/>
    </source>
</evidence>
<feature type="compositionally biased region" description="Polar residues" evidence="1">
    <location>
        <begin position="169"/>
        <end position="196"/>
    </location>
</feature>
<dbReference type="GeneID" id="81591824"/>
<reference evidence="2" key="1">
    <citation type="journal article" date="2023" name="IMA Fungus">
        <title>Comparative genomic study of the Penicillium genus elucidates a diverse pangenome and 15 lateral gene transfer events.</title>
        <authorList>
            <person name="Petersen C."/>
            <person name="Sorensen T."/>
            <person name="Nielsen M.R."/>
            <person name="Sondergaard T.E."/>
            <person name="Sorensen J.L."/>
            <person name="Fitzpatrick D.A."/>
            <person name="Frisvad J.C."/>
            <person name="Nielsen K.L."/>
        </authorList>
    </citation>
    <scope>NUCLEOTIDE SEQUENCE</scope>
    <source>
        <strain evidence="2">IBT 12815</strain>
    </source>
</reference>
<comment type="caution">
    <text evidence="2">The sequence shown here is derived from an EMBL/GenBank/DDBJ whole genome shotgun (WGS) entry which is preliminary data.</text>
</comment>